<organism evidence="1 2">
    <name type="scientific">Streptomyces chartreusis</name>
    <dbReference type="NCBI Taxonomy" id="1969"/>
    <lineage>
        <taxon>Bacteria</taxon>
        <taxon>Bacillati</taxon>
        <taxon>Actinomycetota</taxon>
        <taxon>Actinomycetes</taxon>
        <taxon>Kitasatosporales</taxon>
        <taxon>Streptomycetaceae</taxon>
        <taxon>Streptomyces</taxon>
    </lineage>
</organism>
<evidence type="ECO:0000313" key="1">
    <source>
        <dbReference type="EMBL" id="QKZ23844.1"/>
    </source>
</evidence>
<keyword evidence="2" id="KW-1185">Reference proteome</keyword>
<reference evidence="1 2" key="1">
    <citation type="submission" date="2020-06" db="EMBL/GenBank/DDBJ databases">
        <title>Genome mining for natural products.</title>
        <authorList>
            <person name="Zhang B."/>
            <person name="Shi J."/>
            <person name="Ge H."/>
        </authorList>
    </citation>
    <scope>NUCLEOTIDE SEQUENCE [LARGE SCALE GENOMIC DNA]</scope>
    <source>
        <strain evidence="1 2">NA02069</strain>
    </source>
</reference>
<sequence length="58" mass="6137">MTSSILVVDDDGTTTLRLVESDLAVDLDNSGVYGAKTLVAGAMDISVDTVDRWFSGRS</sequence>
<proteinExistence type="predicted"/>
<evidence type="ECO:0000313" key="2">
    <source>
        <dbReference type="Proteomes" id="UP000509418"/>
    </source>
</evidence>
<dbReference type="AlphaFoldDB" id="A0A7H8TKH6"/>
<dbReference type="Proteomes" id="UP000509418">
    <property type="component" value="Chromosome"/>
</dbReference>
<dbReference type="RefSeq" id="WP_176578458.1">
    <property type="nucleotide sequence ID" value="NZ_CBDRGH010000022.1"/>
</dbReference>
<name>A0A7H8TKH6_STRCX</name>
<gene>
    <name evidence="1" type="ORF">HUT05_44705</name>
</gene>
<protein>
    <submittedName>
        <fullName evidence="1">Uncharacterized protein</fullName>
    </submittedName>
</protein>
<accession>A0A7H8TKH6</accession>
<dbReference type="EMBL" id="CP056041">
    <property type="protein sequence ID" value="QKZ23844.1"/>
    <property type="molecule type" value="Genomic_DNA"/>
</dbReference>